<dbReference type="PANTHER" id="PTHR44167:SF24">
    <property type="entry name" value="SERINE_THREONINE-PROTEIN KINASE CHK2"/>
    <property type="match status" value="1"/>
</dbReference>
<organism evidence="2 3">
    <name type="scientific">Trichomalopsis sarcophagae</name>
    <dbReference type="NCBI Taxonomy" id="543379"/>
    <lineage>
        <taxon>Eukaryota</taxon>
        <taxon>Metazoa</taxon>
        <taxon>Ecdysozoa</taxon>
        <taxon>Arthropoda</taxon>
        <taxon>Hexapoda</taxon>
        <taxon>Insecta</taxon>
        <taxon>Pterygota</taxon>
        <taxon>Neoptera</taxon>
        <taxon>Endopterygota</taxon>
        <taxon>Hymenoptera</taxon>
        <taxon>Apocrita</taxon>
        <taxon>Proctotrupomorpha</taxon>
        <taxon>Chalcidoidea</taxon>
        <taxon>Pteromalidae</taxon>
        <taxon>Pteromalinae</taxon>
        <taxon>Trichomalopsis</taxon>
    </lineage>
</organism>
<comment type="caution">
    <text evidence="2">The sequence shown here is derived from an EMBL/GenBank/DDBJ whole genome shotgun (WGS) entry which is preliminary data.</text>
</comment>
<proteinExistence type="predicted"/>
<evidence type="ECO:0000259" key="1">
    <source>
        <dbReference type="PROSITE" id="PS50011"/>
    </source>
</evidence>
<keyword evidence="3" id="KW-1185">Reference proteome</keyword>
<dbReference type="GO" id="GO:0044773">
    <property type="term" value="P:mitotic DNA damage checkpoint signaling"/>
    <property type="evidence" value="ECO:0007669"/>
    <property type="project" value="TreeGrafter"/>
</dbReference>
<dbReference type="GO" id="GO:0005737">
    <property type="term" value="C:cytoplasm"/>
    <property type="evidence" value="ECO:0007669"/>
    <property type="project" value="TreeGrafter"/>
</dbReference>
<dbReference type="GO" id="GO:0004674">
    <property type="term" value="F:protein serine/threonine kinase activity"/>
    <property type="evidence" value="ECO:0007669"/>
    <property type="project" value="TreeGrafter"/>
</dbReference>
<dbReference type="SUPFAM" id="SSF56112">
    <property type="entry name" value="Protein kinase-like (PK-like)"/>
    <property type="match status" value="1"/>
</dbReference>
<sequence length="277" mass="31361">MKIVASQINMKNQKCSCKAAKLSSWDEVAKGTNWDQSRRCDELAIVGNFLIPEEPSQKKRKPSRLKDINKLKVPLFPEIPMTDLTIFEEVLGKVSFGTFSENVLKESQFHIIMELVNGHTLQDVIFKQNIRNKYNLTLEEKYIIALKMCKAIIFLHQHPLKVLHRDIEPGNVMLTLKDKDVKVCDLGLAKFNEINSQLRSTIGCSTPESPLFMAPEVYLLKQTTSQFTDVRALAATITELSSGHPLWKCNGGRARFNLTNLMMNGEMPSLLDVPISL</sequence>
<evidence type="ECO:0000313" key="3">
    <source>
        <dbReference type="Proteomes" id="UP000215335"/>
    </source>
</evidence>
<dbReference type="Proteomes" id="UP000215335">
    <property type="component" value="Unassembled WGS sequence"/>
</dbReference>
<feature type="domain" description="Protein kinase" evidence="1">
    <location>
        <begin position="1"/>
        <end position="277"/>
    </location>
</feature>
<name>A0A232EJX8_9HYME</name>
<dbReference type="SMART" id="SM00220">
    <property type="entry name" value="S_TKc"/>
    <property type="match status" value="1"/>
</dbReference>
<dbReference type="InterPro" id="IPR011009">
    <property type="entry name" value="Kinase-like_dom_sf"/>
</dbReference>
<dbReference type="GO" id="GO:0005524">
    <property type="term" value="F:ATP binding"/>
    <property type="evidence" value="ECO:0007669"/>
    <property type="project" value="InterPro"/>
</dbReference>
<dbReference type="Gene3D" id="1.10.510.10">
    <property type="entry name" value="Transferase(Phosphotransferase) domain 1"/>
    <property type="match status" value="1"/>
</dbReference>
<dbReference type="PANTHER" id="PTHR44167">
    <property type="entry name" value="OVARIAN-SPECIFIC SERINE/THREONINE-PROTEIN KINASE LOK-RELATED"/>
    <property type="match status" value="1"/>
</dbReference>
<reference evidence="2 3" key="1">
    <citation type="journal article" date="2017" name="Curr. Biol.">
        <title>The Evolution of Venom by Co-option of Single-Copy Genes.</title>
        <authorList>
            <person name="Martinson E.O."/>
            <person name="Mrinalini"/>
            <person name="Kelkar Y.D."/>
            <person name="Chang C.H."/>
            <person name="Werren J.H."/>
        </authorList>
    </citation>
    <scope>NUCLEOTIDE SEQUENCE [LARGE SCALE GENOMIC DNA]</scope>
    <source>
        <strain evidence="2 3">Alberta</strain>
        <tissue evidence="2">Whole body</tissue>
    </source>
</reference>
<dbReference type="STRING" id="543379.A0A232EJX8"/>
<dbReference type="EMBL" id="NNAY01003907">
    <property type="protein sequence ID" value="OXU18674.1"/>
    <property type="molecule type" value="Genomic_DNA"/>
</dbReference>
<dbReference type="PROSITE" id="PS50011">
    <property type="entry name" value="PROTEIN_KINASE_DOM"/>
    <property type="match status" value="1"/>
</dbReference>
<gene>
    <name evidence="2" type="ORF">TSAR_010388</name>
</gene>
<dbReference type="InterPro" id="IPR000719">
    <property type="entry name" value="Prot_kinase_dom"/>
</dbReference>
<protein>
    <recommendedName>
        <fullName evidence="1">Protein kinase domain-containing protein</fullName>
    </recommendedName>
</protein>
<dbReference type="AlphaFoldDB" id="A0A232EJX8"/>
<dbReference type="GO" id="GO:0005634">
    <property type="term" value="C:nucleus"/>
    <property type="evidence" value="ECO:0007669"/>
    <property type="project" value="TreeGrafter"/>
</dbReference>
<evidence type="ECO:0000313" key="2">
    <source>
        <dbReference type="EMBL" id="OXU18674.1"/>
    </source>
</evidence>
<dbReference type="Pfam" id="PF00069">
    <property type="entry name" value="Pkinase"/>
    <property type="match status" value="1"/>
</dbReference>
<accession>A0A232EJX8</accession>